<evidence type="ECO:0000256" key="1">
    <source>
        <dbReference type="ARBA" id="ARBA00013201"/>
    </source>
</evidence>
<feature type="region of interest" description="Disordered" evidence="5">
    <location>
        <begin position="556"/>
        <end position="648"/>
    </location>
</feature>
<dbReference type="InterPro" id="IPR029058">
    <property type="entry name" value="AB_hydrolase_fold"/>
</dbReference>
<comment type="caution">
    <text evidence="6">The sequence shown here is derived from an EMBL/GenBank/DDBJ whole genome shotgun (WGS) entry which is preliminary data.</text>
</comment>
<evidence type="ECO:0000256" key="2">
    <source>
        <dbReference type="ARBA" id="ARBA00022801"/>
    </source>
</evidence>
<keyword evidence="4" id="KW-0443">Lipid metabolism</keyword>
<evidence type="ECO:0000256" key="3">
    <source>
        <dbReference type="ARBA" id="ARBA00022963"/>
    </source>
</evidence>
<keyword evidence="3" id="KW-0442">Lipid degradation</keyword>
<sequence length="648" mass="70323">MDPTQDFNLFSQAFAAENSLSFISGLNPTPSFPSYSGPYPVGTIDCEVPASEVLSPSPAPDPSITTVSFRIFYPCNPPQQGPKSVYWLPDPQRQYLKAYAQFLGASSNLSGFVQYLPFLQLLNWTTIPAIRNAYMRTPPKDSGRWPVMVFSHGLGGSKNAYSHLCGSLASYGLVVIAPDHRDGSAPVSFVRDANGSVVKKVDYHPLPHAASKTTEEARDQQLKIRLWELGMIHKILVQLDHGRKLTNFGGDKPIESQPQQGLYSKDSLAALASRFMGDKVPDTYKPSLAKGDLTMFASKLDVHSPGKIAWAGHSFGAASVVQFIKTVYYGPGANAPASYQPLYKPGKSSSIVRQITPQSPVMLLDLWCLPLESGSTQWLWQKPMPSYAESGPAGANLLAVLSEAFFKWRGNLLQTKRILSEKPSLKKPPKPKRAPPNIFYPVGSAHLSQSDFGVLFPLMTKRAFGAKDPARVLRLNTRAMLQVLRNLKFEVAGHAPIDMEESRSLASKPDLAQMVLTKRITDKQDEKILSTDGGVQGWTAVKIEEGLEGAESFLRSEQKKTPAQAVAKNEAGKPGKPGPVQAVAKNEAKKMLGKAGPDAANAKNKLASGKPIANGKPLTNGAEVVKVKPKTKSPVKTKPAEKAKAKSQ</sequence>
<dbReference type="PANTHER" id="PTHR10272">
    <property type="entry name" value="PLATELET-ACTIVATING FACTOR ACETYLHYDROLASE"/>
    <property type="match status" value="1"/>
</dbReference>
<keyword evidence="7" id="KW-1185">Reference proteome</keyword>
<dbReference type="Proteomes" id="UP000664521">
    <property type="component" value="Unassembled WGS sequence"/>
</dbReference>
<feature type="compositionally biased region" description="Basic and acidic residues" evidence="5">
    <location>
        <begin position="638"/>
        <end position="648"/>
    </location>
</feature>
<evidence type="ECO:0000256" key="4">
    <source>
        <dbReference type="ARBA" id="ARBA00023098"/>
    </source>
</evidence>
<keyword evidence="2" id="KW-0378">Hydrolase</keyword>
<accession>A0A8H3IWM4</accession>
<dbReference type="GO" id="GO:0016042">
    <property type="term" value="P:lipid catabolic process"/>
    <property type="evidence" value="ECO:0007669"/>
    <property type="project" value="UniProtKB-KW"/>
</dbReference>
<dbReference type="PANTHER" id="PTHR10272:SF7">
    <property type="entry name" value="PHOSPHOLIPASE-RELATED"/>
    <property type="match status" value="1"/>
</dbReference>
<dbReference type="Gene3D" id="3.40.50.1820">
    <property type="entry name" value="alpha/beta hydrolase"/>
    <property type="match status" value="1"/>
</dbReference>
<evidence type="ECO:0000256" key="5">
    <source>
        <dbReference type="SAM" id="MobiDB-lite"/>
    </source>
</evidence>
<evidence type="ECO:0000313" key="6">
    <source>
        <dbReference type="EMBL" id="CAF9935753.1"/>
    </source>
</evidence>
<dbReference type="AlphaFoldDB" id="A0A8H3IWM4"/>
<protein>
    <recommendedName>
        <fullName evidence="1">1-alkyl-2-acetylglycerophosphocholine esterase</fullName>
        <ecNumber evidence="1">3.1.1.47</ecNumber>
    </recommendedName>
</protein>
<dbReference type="EMBL" id="CAJPDS010000085">
    <property type="protein sequence ID" value="CAF9935753.1"/>
    <property type="molecule type" value="Genomic_DNA"/>
</dbReference>
<evidence type="ECO:0000313" key="7">
    <source>
        <dbReference type="Proteomes" id="UP000664521"/>
    </source>
</evidence>
<gene>
    <name evidence="6" type="ORF">HETSPECPRED_009893</name>
</gene>
<organism evidence="6 7">
    <name type="scientific">Heterodermia speciosa</name>
    <dbReference type="NCBI Taxonomy" id="116794"/>
    <lineage>
        <taxon>Eukaryota</taxon>
        <taxon>Fungi</taxon>
        <taxon>Dikarya</taxon>
        <taxon>Ascomycota</taxon>
        <taxon>Pezizomycotina</taxon>
        <taxon>Lecanoromycetes</taxon>
        <taxon>OSLEUM clade</taxon>
        <taxon>Lecanoromycetidae</taxon>
        <taxon>Caliciales</taxon>
        <taxon>Physciaceae</taxon>
        <taxon>Heterodermia</taxon>
    </lineage>
</organism>
<dbReference type="OrthoDB" id="2363873at2759"/>
<dbReference type="Pfam" id="PF03403">
    <property type="entry name" value="PAF-AH_p_II"/>
    <property type="match status" value="2"/>
</dbReference>
<dbReference type="GO" id="GO:0003847">
    <property type="term" value="F:1-alkyl-2-acetylglycerophosphocholine esterase activity"/>
    <property type="evidence" value="ECO:0007669"/>
    <property type="project" value="UniProtKB-EC"/>
</dbReference>
<dbReference type="EC" id="3.1.1.47" evidence="1"/>
<proteinExistence type="predicted"/>
<dbReference type="SUPFAM" id="SSF53474">
    <property type="entry name" value="alpha/beta-Hydrolases"/>
    <property type="match status" value="1"/>
</dbReference>
<reference evidence="6" key="1">
    <citation type="submission" date="2021-03" db="EMBL/GenBank/DDBJ databases">
        <authorList>
            <person name="Tagirdzhanova G."/>
        </authorList>
    </citation>
    <scope>NUCLEOTIDE SEQUENCE</scope>
</reference>
<name>A0A8H3IWM4_9LECA</name>